<protein>
    <submittedName>
        <fullName evidence="2">Uncharacterized protein</fullName>
    </submittedName>
</protein>
<keyword evidence="1" id="KW-1133">Transmembrane helix</keyword>
<organism evidence="2 3">
    <name type="scientific">Favolaschia claudopus</name>
    <dbReference type="NCBI Taxonomy" id="2862362"/>
    <lineage>
        <taxon>Eukaryota</taxon>
        <taxon>Fungi</taxon>
        <taxon>Dikarya</taxon>
        <taxon>Basidiomycota</taxon>
        <taxon>Agaricomycotina</taxon>
        <taxon>Agaricomycetes</taxon>
        <taxon>Agaricomycetidae</taxon>
        <taxon>Agaricales</taxon>
        <taxon>Marasmiineae</taxon>
        <taxon>Mycenaceae</taxon>
        <taxon>Favolaschia</taxon>
    </lineage>
</organism>
<keyword evidence="1" id="KW-0472">Membrane</keyword>
<feature type="transmembrane region" description="Helical" evidence="1">
    <location>
        <begin position="23"/>
        <end position="48"/>
    </location>
</feature>
<keyword evidence="3" id="KW-1185">Reference proteome</keyword>
<keyword evidence="1" id="KW-0812">Transmembrane</keyword>
<evidence type="ECO:0000256" key="1">
    <source>
        <dbReference type="SAM" id="Phobius"/>
    </source>
</evidence>
<name>A0AAV9ZQS8_9AGAR</name>
<evidence type="ECO:0000313" key="3">
    <source>
        <dbReference type="Proteomes" id="UP001362999"/>
    </source>
</evidence>
<dbReference type="Proteomes" id="UP001362999">
    <property type="component" value="Unassembled WGS sequence"/>
</dbReference>
<proteinExistence type="predicted"/>
<comment type="caution">
    <text evidence="2">The sequence shown here is derived from an EMBL/GenBank/DDBJ whole genome shotgun (WGS) entry which is preliminary data.</text>
</comment>
<dbReference type="EMBL" id="JAWWNJ010000123">
    <property type="protein sequence ID" value="KAK6988431.1"/>
    <property type="molecule type" value="Genomic_DNA"/>
</dbReference>
<reference evidence="2 3" key="1">
    <citation type="journal article" date="2024" name="J Genomics">
        <title>Draft genome sequencing and assembly of Favolaschia claudopus CIRM-BRFM 2984 isolated from oak limbs.</title>
        <authorList>
            <person name="Navarro D."/>
            <person name="Drula E."/>
            <person name="Chaduli D."/>
            <person name="Cazenave R."/>
            <person name="Ahrendt S."/>
            <person name="Wang J."/>
            <person name="Lipzen A."/>
            <person name="Daum C."/>
            <person name="Barry K."/>
            <person name="Grigoriev I.V."/>
            <person name="Favel A."/>
            <person name="Rosso M.N."/>
            <person name="Martin F."/>
        </authorList>
    </citation>
    <scope>NUCLEOTIDE SEQUENCE [LARGE SCALE GENOMIC DNA]</scope>
    <source>
        <strain evidence="2 3">CIRM-BRFM 2984</strain>
    </source>
</reference>
<sequence length="157" mass="17258">MLRTLSHSLVPLPPPPPPPSRQLVVAIAVAVAVAVAVAAPALSLPLLLESTLTWLDTRRIRGSLHARGGLDLRTVELVATATTFPATKAETDGQERASLMCRFSISYIFPINLIRPPSILMYDAHDLRRCSELLNDFHVLRTLKGHMKTSKKSMILF</sequence>
<gene>
    <name evidence="2" type="ORF">R3P38DRAFT_3096213</name>
</gene>
<evidence type="ECO:0000313" key="2">
    <source>
        <dbReference type="EMBL" id="KAK6988431.1"/>
    </source>
</evidence>
<accession>A0AAV9ZQS8</accession>
<dbReference type="AlphaFoldDB" id="A0AAV9ZQS8"/>